<name>A0A8S4QQ85_9NEOP</name>
<proteinExistence type="predicted"/>
<feature type="non-terminal residue" evidence="1">
    <location>
        <position position="55"/>
    </location>
</feature>
<protein>
    <submittedName>
        <fullName evidence="1">Jg7123 protein</fullName>
    </submittedName>
</protein>
<organism evidence="1 2">
    <name type="scientific">Pararge aegeria aegeria</name>
    <dbReference type="NCBI Taxonomy" id="348720"/>
    <lineage>
        <taxon>Eukaryota</taxon>
        <taxon>Metazoa</taxon>
        <taxon>Ecdysozoa</taxon>
        <taxon>Arthropoda</taxon>
        <taxon>Hexapoda</taxon>
        <taxon>Insecta</taxon>
        <taxon>Pterygota</taxon>
        <taxon>Neoptera</taxon>
        <taxon>Endopterygota</taxon>
        <taxon>Lepidoptera</taxon>
        <taxon>Glossata</taxon>
        <taxon>Ditrysia</taxon>
        <taxon>Papilionoidea</taxon>
        <taxon>Nymphalidae</taxon>
        <taxon>Satyrinae</taxon>
        <taxon>Satyrini</taxon>
        <taxon>Parargina</taxon>
        <taxon>Pararge</taxon>
    </lineage>
</organism>
<dbReference type="AlphaFoldDB" id="A0A8S4QQ85"/>
<sequence>MSLRVSTAKTNHVKVYGENEPKVKESGCARAVREFCKDTTLHGFKYLASENYYDR</sequence>
<accession>A0A8S4QQ85</accession>
<dbReference type="Proteomes" id="UP000838756">
    <property type="component" value="Unassembled WGS sequence"/>
</dbReference>
<evidence type="ECO:0000313" key="1">
    <source>
        <dbReference type="EMBL" id="CAH2216227.1"/>
    </source>
</evidence>
<gene>
    <name evidence="1" type="primary">jg7123</name>
    <name evidence="1" type="ORF">PAEG_LOCUS4285</name>
</gene>
<comment type="caution">
    <text evidence="1">The sequence shown here is derived from an EMBL/GenBank/DDBJ whole genome shotgun (WGS) entry which is preliminary data.</text>
</comment>
<dbReference type="EMBL" id="CAKXAJ010014555">
    <property type="protein sequence ID" value="CAH2216227.1"/>
    <property type="molecule type" value="Genomic_DNA"/>
</dbReference>
<reference evidence="1" key="1">
    <citation type="submission" date="2022-03" db="EMBL/GenBank/DDBJ databases">
        <authorList>
            <person name="Lindestad O."/>
        </authorList>
    </citation>
    <scope>NUCLEOTIDE SEQUENCE</scope>
</reference>
<dbReference type="OrthoDB" id="10055027at2759"/>
<keyword evidence="2" id="KW-1185">Reference proteome</keyword>
<evidence type="ECO:0000313" key="2">
    <source>
        <dbReference type="Proteomes" id="UP000838756"/>
    </source>
</evidence>